<accession>A0ABP5HT64</accession>
<keyword evidence="4" id="KW-0521">NADP</keyword>
<dbReference type="EMBL" id="BAAAPY010000013">
    <property type="protein sequence ID" value="GAA2084448.1"/>
    <property type="molecule type" value="Genomic_DNA"/>
</dbReference>
<reference evidence="8" key="1">
    <citation type="journal article" date="2019" name="Int. J. Syst. Evol. Microbiol.">
        <title>The Global Catalogue of Microorganisms (GCM) 10K type strain sequencing project: providing services to taxonomists for standard genome sequencing and annotation.</title>
        <authorList>
            <consortium name="The Broad Institute Genomics Platform"/>
            <consortium name="The Broad Institute Genome Sequencing Center for Infectious Disease"/>
            <person name="Wu L."/>
            <person name="Ma J."/>
        </authorList>
    </citation>
    <scope>NUCLEOTIDE SEQUENCE [LARGE SCALE GENOMIC DNA]</scope>
    <source>
        <strain evidence="8">JCM 15749</strain>
    </source>
</reference>
<evidence type="ECO:0000256" key="5">
    <source>
        <dbReference type="ARBA" id="ARBA00023002"/>
    </source>
</evidence>
<dbReference type="SUPFAM" id="SSF51395">
    <property type="entry name" value="FMN-linked oxidoreductases"/>
    <property type="match status" value="1"/>
</dbReference>
<dbReference type="InterPro" id="IPR013785">
    <property type="entry name" value="Aldolase_TIM"/>
</dbReference>
<keyword evidence="8" id="KW-1185">Reference proteome</keyword>
<gene>
    <name evidence="7" type="ORF">GCM10009821_27260</name>
</gene>
<proteinExistence type="predicted"/>
<dbReference type="PANTHER" id="PTHR43303">
    <property type="entry name" value="NADPH DEHYDROGENASE C23G7.10C-RELATED"/>
    <property type="match status" value="1"/>
</dbReference>
<feature type="domain" description="NADH:flavin oxidoreductase/NADH oxidase N-terminal" evidence="6">
    <location>
        <begin position="4"/>
        <end position="341"/>
    </location>
</feature>
<evidence type="ECO:0000256" key="1">
    <source>
        <dbReference type="ARBA" id="ARBA00001917"/>
    </source>
</evidence>
<protein>
    <submittedName>
        <fullName evidence="7">NADH:flavin oxidoreductase/NADH oxidase</fullName>
    </submittedName>
</protein>
<dbReference type="Gene3D" id="3.20.20.70">
    <property type="entry name" value="Aldolase class I"/>
    <property type="match status" value="1"/>
</dbReference>
<dbReference type="Pfam" id="PF00724">
    <property type="entry name" value="Oxidored_FMN"/>
    <property type="match status" value="1"/>
</dbReference>
<comment type="cofactor">
    <cofactor evidence="1">
        <name>FMN</name>
        <dbReference type="ChEBI" id="CHEBI:58210"/>
    </cofactor>
</comment>
<dbReference type="InterPro" id="IPR044152">
    <property type="entry name" value="YqjM-like"/>
</dbReference>
<dbReference type="CDD" id="cd02932">
    <property type="entry name" value="OYE_YqiM_FMN"/>
    <property type="match status" value="1"/>
</dbReference>
<dbReference type="Proteomes" id="UP001501480">
    <property type="component" value="Unassembled WGS sequence"/>
</dbReference>
<keyword evidence="3" id="KW-0288">FMN</keyword>
<evidence type="ECO:0000259" key="6">
    <source>
        <dbReference type="Pfam" id="PF00724"/>
    </source>
</evidence>
<evidence type="ECO:0000256" key="2">
    <source>
        <dbReference type="ARBA" id="ARBA00022630"/>
    </source>
</evidence>
<evidence type="ECO:0000256" key="4">
    <source>
        <dbReference type="ARBA" id="ARBA00022857"/>
    </source>
</evidence>
<keyword evidence="2" id="KW-0285">Flavoprotein</keyword>
<dbReference type="PANTHER" id="PTHR43303:SF4">
    <property type="entry name" value="NADPH DEHYDROGENASE C23G7.10C-RELATED"/>
    <property type="match status" value="1"/>
</dbReference>
<sequence>MPTLLEPLTLRGLTAPHRIWLAPMCQYSCEAQDGVPTDWHLAHLGARAAGGFGLIVTEAAAVVPEGRISPQDVGLWNDDQAAAWRRVVDVVHDQDVPIAVQLAHAGRKAATWAPFAEEFGSVPQSDGGWVTVAPTDRAYEGLAAPRRMTTEEVRAVAGEFAAATRRAHDAGFDAVEIHAAHGYLLHQFLSPLVNDRDDEYGGAFENRTRVVLEVVDAVRAALPEDKPVLIRFSATDWADGGWDVEQTTRLAALVVERGVDLVDVSSAGAVPEQRITVGPGYQVPFAAQVRETVDVAVSAVGLITEPEQAAQIVESGDADVVMLARAALREPSWPQRAAHELGEPDAVRVPPQYLRGVWR</sequence>
<keyword evidence="5" id="KW-0560">Oxidoreductase</keyword>
<comment type="caution">
    <text evidence="7">The sequence shown here is derived from an EMBL/GenBank/DDBJ whole genome shotgun (WGS) entry which is preliminary data.</text>
</comment>
<dbReference type="InterPro" id="IPR001155">
    <property type="entry name" value="OxRdtase_FMN_N"/>
</dbReference>
<organism evidence="7 8">
    <name type="scientific">Aeromicrobium halocynthiae</name>
    <dbReference type="NCBI Taxonomy" id="560557"/>
    <lineage>
        <taxon>Bacteria</taxon>
        <taxon>Bacillati</taxon>
        <taxon>Actinomycetota</taxon>
        <taxon>Actinomycetes</taxon>
        <taxon>Propionibacteriales</taxon>
        <taxon>Nocardioidaceae</taxon>
        <taxon>Aeromicrobium</taxon>
    </lineage>
</organism>
<dbReference type="RefSeq" id="WP_344329762.1">
    <property type="nucleotide sequence ID" value="NZ_BAAAPY010000013.1"/>
</dbReference>
<evidence type="ECO:0000313" key="8">
    <source>
        <dbReference type="Proteomes" id="UP001501480"/>
    </source>
</evidence>
<evidence type="ECO:0000256" key="3">
    <source>
        <dbReference type="ARBA" id="ARBA00022643"/>
    </source>
</evidence>
<name>A0ABP5HT64_9ACTN</name>
<evidence type="ECO:0000313" key="7">
    <source>
        <dbReference type="EMBL" id="GAA2084448.1"/>
    </source>
</evidence>